<sequence>MPFYNGSFDRAIECLVNDLKQITYTPKVVVTPNVDHIVRIYDDPQLYEVYKSANYFFADGFPVVLLSRFMSTRIHERVTGADIFPALCELSSNLHLKVFILGGHSTEPAYQTLKKLYPGADIRIYAPSMNFEYNGPEGQQAVRLVNSWQPDIVFCCLGMPKQELWALSHQQELSAKLILCVGAALDFVLGDAKRAPLLFQRIGMEWCWRLFHEPSRLWKRYLWGFFKFVKIVISEIGKHNESTK</sequence>
<dbReference type="HOGENOM" id="CLU_063203_0_1_7"/>
<evidence type="ECO:0000256" key="1">
    <source>
        <dbReference type="ARBA" id="ARBA00022676"/>
    </source>
</evidence>
<dbReference type="SMR" id="I7FIE4"/>
<dbReference type="NCBIfam" id="TIGR00696">
    <property type="entry name" value="wecG_tagA_cpsF"/>
    <property type="match status" value="1"/>
</dbReference>
<evidence type="ECO:0000256" key="2">
    <source>
        <dbReference type="ARBA" id="ARBA00022679"/>
    </source>
</evidence>
<dbReference type="EnsemblBacteria" id="AFP20443">
    <property type="protein sequence ID" value="AFP20443"/>
    <property type="gene ID" value="GSU3542"/>
</dbReference>
<keyword evidence="2" id="KW-0808">Transferase</keyword>
<dbReference type="eggNOG" id="COG1922">
    <property type="taxonomic scope" value="Bacteria"/>
</dbReference>
<dbReference type="FunCoup" id="I7FIE4">
    <property type="interactions" value="119"/>
</dbReference>
<dbReference type="Pfam" id="PF03808">
    <property type="entry name" value="Glyco_tran_WecG"/>
    <property type="match status" value="1"/>
</dbReference>
<proteinExistence type="predicted"/>
<reference evidence="3 4" key="1">
    <citation type="journal article" date="2003" name="Science">
        <title>Genome of Geobacter sulfurreducens: metal reduction in subsurface environments.</title>
        <authorList>
            <person name="Methe B.A."/>
            <person name="Nelson K.E."/>
            <person name="Eisen J.A."/>
            <person name="Paulsen I.T."/>
            <person name="Nelson W."/>
            <person name="Heidelberg J.F."/>
            <person name="Wu D."/>
            <person name="Wu M."/>
            <person name="Ward N."/>
            <person name="Beanan M.J."/>
            <person name="Dodson R.J."/>
            <person name="Madupu R."/>
            <person name="Brinkac L.M."/>
            <person name="Daugherty S.C."/>
            <person name="DeBoy R.T."/>
            <person name="Durkin A.S."/>
            <person name="Gwinn M."/>
            <person name="Kolonay J.F."/>
            <person name="Sullivan S.A."/>
            <person name="Haft D.H."/>
            <person name="Selengut J."/>
            <person name="Davidsen T.M."/>
            <person name="Zafar N."/>
            <person name="White O."/>
            <person name="Tran B."/>
            <person name="Romero C."/>
            <person name="Forberger H.A."/>
            <person name="Weidman J."/>
            <person name="Khouri H."/>
            <person name="Feldblyum T.V."/>
            <person name="Utterback T.R."/>
            <person name="Van Aken S.E."/>
            <person name="Lovley D.R."/>
            <person name="Fraser C.M."/>
        </authorList>
    </citation>
    <scope>NUCLEOTIDE SEQUENCE [LARGE SCALE GENOMIC DNA]</scope>
    <source>
        <strain evidence="4">ATCC 51573 / DSM 12127 / PCA</strain>
    </source>
</reference>
<dbReference type="GO" id="GO:0016758">
    <property type="term" value="F:hexosyltransferase activity"/>
    <property type="evidence" value="ECO:0000318"/>
    <property type="project" value="GO_Central"/>
</dbReference>
<dbReference type="KEGG" id="gsu:GSU3542"/>
<keyword evidence="1" id="KW-0328">Glycosyltransferase</keyword>
<accession>I7FIE4</accession>
<dbReference type="EMBL" id="AE017180">
    <property type="protein sequence ID" value="AFP20443.1"/>
    <property type="molecule type" value="Genomic_DNA"/>
</dbReference>
<name>I7FIE4_GEOSL</name>
<dbReference type="CDD" id="cd06533">
    <property type="entry name" value="Glyco_transf_WecG_TagA"/>
    <property type="match status" value="1"/>
</dbReference>
<dbReference type="InParanoid" id="I7FIE4"/>
<gene>
    <name evidence="3" type="ordered locus">GSU3542</name>
</gene>
<dbReference type="AlphaFoldDB" id="I7FIE4"/>
<keyword evidence="4" id="KW-1185">Reference proteome</keyword>
<evidence type="ECO:0000313" key="4">
    <source>
        <dbReference type="Proteomes" id="UP000000577"/>
    </source>
</evidence>
<dbReference type="InterPro" id="IPR004629">
    <property type="entry name" value="WecG_TagA_CpsF"/>
</dbReference>
<dbReference type="Proteomes" id="UP000000577">
    <property type="component" value="Chromosome"/>
</dbReference>
<dbReference type="OrthoDB" id="9808602at2"/>
<evidence type="ECO:0000313" key="3">
    <source>
        <dbReference type="EMBL" id="AFP20443.1"/>
    </source>
</evidence>
<dbReference type="PANTHER" id="PTHR34136:SF1">
    <property type="entry name" value="UDP-N-ACETYL-D-MANNOSAMINURONIC ACID TRANSFERASE"/>
    <property type="match status" value="1"/>
</dbReference>
<reference evidence="3 4" key="2">
    <citation type="journal article" date="2012" name="BMC Genomics">
        <title>Comparative genomic analysis of Geobacter sulfurreducens KN400, a strain with enhanced capacity for extracellular electron transfer and electricity production.</title>
        <authorList>
            <person name="Butler J.E."/>
            <person name="Young N.D."/>
            <person name="Aklujkar M."/>
            <person name="Lovley D.R."/>
        </authorList>
    </citation>
    <scope>NUCLEOTIDE SEQUENCE [LARGE SCALE GENOMIC DNA]</scope>
    <source>
        <strain evidence="4">ATCC 51573 / DSM 12127 / PCA</strain>
    </source>
</reference>
<organism evidence="3 4">
    <name type="scientific">Geobacter sulfurreducens (strain ATCC 51573 / DSM 12127 / PCA)</name>
    <dbReference type="NCBI Taxonomy" id="243231"/>
    <lineage>
        <taxon>Bacteria</taxon>
        <taxon>Pseudomonadati</taxon>
        <taxon>Thermodesulfobacteriota</taxon>
        <taxon>Desulfuromonadia</taxon>
        <taxon>Geobacterales</taxon>
        <taxon>Geobacteraceae</taxon>
        <taxon>Geobacter</taxon>
    </lineage>
</organism>
<protein>
    <submittedName>
        <fullName evidence="3">Teichoic acid biosynthesis glycosyltransferase</fullName>
    </submittedName>
</protein>
<dbReference type="PANTHER" id="PTHR34136">
    <property type="match status" value="1"/>
</dbReference>
<dbReference type="STRING" id="243231.GSU3542"/>